<keyword evidence="4" id="KW-1185">Reference proteome</keyword>
<proteinExistence type="predicted"/>
<protein>
    <submittedName>
        <fullName evidence="2">Metal-dependent hydrolase</fullName>
    </submittedName>
</protein>
<keyword evidence="2" id="KW-0378">Hydrolase</keyword>
<dbReference type="Proteomes" id="UP000560000">
    <property type="component" value="Unassembled WGS sequence"/>
</dbReference>
<dbReference type="Pfam" id="PF01863">
    <property type="entry name" value="YgjP-like"/>
    <property type="match status" value="1"/>
</dbReference>
<reference evidence="2 4" key="1">
    <citation type="submission" date="2014-09" db="EMBL/GenBank/DDBJ databases">
        <title>Xanthomonadaceae 3.5X direct submission.</title>
        <authorList>
            <person name="Fang T."/>
            <person name="Wang H."/>
        </authorList>
    </citation>
    <scope>NUCLEOTIDE SEQUENCE [LARGE SCALE GENOMIC DNA]</scope>
    <source>
        <strain evidence="2 4">3.5X</strain>
    </source>
</reference>
<dbReference type="PANTHER" id="PTHR30399:SF1">
    <property type="entry name" value="UTP PYROPHOSPHATASE"/>
    <property type="match status" value="1"/>
</dbReference>
<dbReference type="EMBL" id="JACHET010000001">
    <property type="protein sequence ID" value="MBB6184686.1"/>
    <property type="molecule type" value="Genomic_DNA"/>
</dbReference>
<evidence type="ECO:0000313" key="5">
    <source>
        <dbReference type="Proteomes" id="UP000560000"/>
    </source>
</evidence>
<sequence>MVRERVTDNWLELSTTSGTRIKVLGNAHPRSKRLRLTITPGGARVTYPLGTHPAQVSAFLRQHADWLEHQMGQQRLLLKPLPRLCVGRETEMPLRGRTVPLRWAEGPYPRVQRDADDAVVLALPKLQPKFLPVARGLLAGFLEDRIRRDAGRWMPRYVPQLGMAPTALRIRAMQSQWGSLDTRDRINLDLSLALAPSAALRYVLVHELCHLKVRDHSPRFWRQVGELDPGWEAQRAWLRDHGAELKLQIERLVADIAD</sequence>
<dbReference type="Gene3D" id="3.30.2010.10">
    <property type="entry name" value="Metalloproteases ('zincins'), catalytic domain"/>
    <property type="match status" value="1"/>
</dbReference>
<gene>
    <name evidence="3" type="ORF">HNQ86_002031</name>
    <name evidence="2" type="ORF">LF63_0101030</name>
</gene>
<dbReference type="InterPro" id="IPR053136">
    <property type="entry name" value="UTP_pyrophosphatase-like"/>
</dbReference>
<dbReference type="OrthoDB" id="9811177at2"/>
<evidence type="ECO:0000313" key="3">
    <source>
        <dbReference type="EMBL" id="MBB6184686.1"/>
    </source>
</evidence>
<dbReference type="PANTHER" id="PTHR30399">
    <property type="entry name" value="UNCHARACTERIZED PROTEIN YGJP"/>
    <property type="match status" value="1"/>
</dbReference>
<comment type="caution">
    <text evidence="2">The sequence shown here is derived from an EMBL/GenBank/DDBJ whole genome shotgun (WGS) entry which is preliminary data.</text>
</comment>
<dbReference type="HOGENOM" id="CLU_065947_2_2_6"/>
<dbReference type="AlphaFoldDB" id="A0A099CZB7"/>
<feature type="domain" description="YgjP-like metallopeptidase" evidence="1">
    <location>
        <begin position="32"/>
        <end position="241"/>
    </location>
</feature>
<reference evidence="3 5" key="2">
    <citation type="submission" date="2020-08" db="EMBL/GenBank/DDBJ databases">
        <title>Genomic Encyclopedia of Type Strains, Phase IV (KMG-IV): sequencing the most valuable type-strain genomes for metagenomic binning, comparative biology and taxonomic classification.</title>
        <authorList>
            <person name="Goeker M."/>
        </authorList>
    </citation>
    <scope>NUCLEOTIDE SEQUENCE [LARGE SCALE GENOMIC DNA]</scope>
    <source>
        <strain evidence="3 5">DSM 107085</strain>
    </source>
</reference>
<evidence type="ECO:0000259" key="1">
    <source>
        <dbReference type="Pfam" id="PF01863"/>
    </source>
</evidence>
<dbReference type="GO" id="GO:0016787">
    <property type="term" value="F:hydrolase activity"/>
    <property type="evidence" value="ECO:0007669"/>
    <property type="project" value="UniProtKB-KW"/>
</dbReference>
<dbReference type="RefSeq" id="WP_043099054.1">
    <property type="nucleotide sequence ID" value="NZ_JACHET010000001.1"/>
</dbReference>
<organism evidence="2 4">
    <name type="scientific">Oleiagrimonas soli</name>
    <dbReference type="NCBI Taxonomy" id="1543381"/>
    <lineage>
        <taxon>Bacteria</taxon>
        <taxon>Pseudomonadati</taxon>
        <taxon>Pseudomonadota</taxon>
        <taxon>Gammaproteobacteria</taxon>
        <taxon>Lysobacterales</taxon>
        <taxon>Rhodanobacteraceae</taxon>
        <taxon>Oleiagrimonas</taxon>
    </lineage>
</organism>
<name>A0A099CZB7_9GAMM</name>
<accession>A0A099CZB7</accession>
<evidence type="ECO:0000313" key="4">
    <source>
        <dbReference type="Proteomes" id="UP000029708"/>
    </source>
</evidence>
<dbReference type="STRING" id="1543381.LF63_0101030"/>
<dbReference type="InterPro" id="IPR002725">
    <property type="entry name" value="YgjP-like_metallopeptidase"/>
</dbReference>
<dbReference type="EMBL" id="JROI01000003">
    <property type="protein sequence ID" value="KGI79099.1"/>
    <property type="molecule type" value="Genomic_DNA"/>
</dbReference>
<dbReference type="Proteomes" id="UP000029708">
    <property type="component" value="Unassembled WGS sequence"/>
</dbReference>
<evidence type="ECO:0000313" key="2">
    <source>
        <dbReference type="EMBL" id="KGI79099.1"/>
    </source>
</evidence>
<dbReference type="CDD" id="cd07344">
    <property type="entry name" value="M48_yhfN_like"/>
    <property type="match status" value="1"/>
</dbReference>